<dbReference type="NCBIfam" id="NF006540">
    <property type="entry name" value="PRK09034.1"/>
    <property type="match status" value="1"/>
</dbReference>
<dbReference type="UniPathway" id="UPA00051">
    <property type="reaction ID" value="UER00462"/>
</dbReference>
<feature type="binding site" evidence="13">
    <location>
        <position position="225"/>
    </location>
    <ligand>
        <name>ATP</name>
        <dbReference type="ChEBI" id="CHEBI:30616"/>
    </ligand>
</feature>
<evidence type="ECO:0000313" key="17">
    <source>
        <dbReference type="EMBL" id="SDI96437.1"/>
    </source>
</evidence>
<keyword evidence="6 14" id="KW-0808">Transferase</keyword>
<evidence type="ECO:0000256" key="7">
    <source>
        <dbReference type="ARBA" id="ARBA00022741"/>
    </source>
</evidence>
<keyword evidence="7 13" id="KW-0547">Nucleotide-binding</keyword>
<dbReference type="InterPro" id="IPR036393">
    <property type="entry name" value="AceGlu_kinase-like_sf"/>
</dbReference>
<keyword evidence="11" id="KW-0457">Lysine biosynthesis</keyword>
<evidence type="ECO:0000256" key="15">
    <source>
        <dbReference type="RuleBase" id="RU004249"/>
    </source>
</evidence>
<gene>
    <name evidence="17" type="ORF">SAMN04490247_0225</name>
</gene>
<dbReference type="Gene3D" id="1.20.120.1320">
    <property type="entry name" value="Aspartokinase, catalytic domain"/>
    <property type="match status" value="1"/>
</dbReference>
<reference evidence="18" key="1">
    <citation type="submission" date="2016-10" db="EMBL/GenBank/DDBJ databases">
        <authorList>
            <person name="Varghese N."/>
            <person name="Submissions S."/>
        </authorList>
    </citation>
    <scope>NUCLEOTIDE SEQUENCE [LARGE SCALE GENOMIC DNA]</scope>
    <source>
        <strain evidence="18">DSM 4771</strain>
    </source>
</reference>
<dbReference type="RefSeq" id="WP_093191013.1">
    <property type="nucleotide sequence ID" value="NZ_FNEV01000001.1"/>
</dbReference>
<feature type="binding site" evidence="13">
    <location>
        <position position="49"/>
    </location>
    <ligand>
        <name>substrate</name>
    </ligand>
</feature>
<evidence type="ECO:0000256" key="13">
    <source>
        <dbReference type="PIRSR" id="PIRSR000726-1"/>
    </source>
</evidence>
<evidence type="ECO:0000256" key="12">
    <source>
        <dbReference type="ARBA" id="ARBA00047872"/>
    </source>
</evidence>
<dbReference type="InterPro" id="IPR002912">
    <property type="entry name" value="ACT_dom"/>
</dbReference>
<evidence type="ECO:0000256" key="8">
    <source>
        <dbReference type="ARBA" id="ARBA00022777"/>
    </source>
</evidence>
<comment type="pathway">
    <text evidence="4 15">Amino-acid biosynthesis; L-threonine biosynthesis; L-threonine from L-aspartate: step 1/5.</text>
</comment>
<keyword evidence="9 13" id="KW-0067">ATP-binding</keyword>
<dbReference type="EC" id="2.7.2.4" evidence="14"/>
<comment type="catalytic activity">
    <reaction evidence="12 14">
        <text>L-aspartate + ATP = 4-phospho-L-aspartate + ADP</text>
        <dbReference type="Rhea" id="RHEA:23776"/>
        <dbReference type="ChEBI" id="CHEBI:29991"/>
        <dbReference type="ChEBI" id="CHEBI:30616"/>
        <dbReference type="ChEBI" id="CHEBI:57535"/>
        <dbReference type="ChEBI" id="CHEBI:456216"/>
        <dbReference type="EC" id="2.7.2.4"/>
    </reaction>
</comment>
<dbReference type="STRING" id="86666.SAMN04490247_0225"/>
<dbReference type="PROSITE" id="PS51671">
    <property type="entry name" value="ACT"/>
    <property type="match status" value="1"/>
</dbReference>
<evidence type="ECO:0000256" key="2">
    <source>
        <dbReference type="ARBA" id="ARBA00004766"/>
    </source>
</evidence>
<dbReference type="GO" id="GO:0009090">
    <property type="term" value="P:homoserine biosynthetic process"/>
    <property type="evidence" value="ECO:0007669"/>
    <property type="project" value="TreeGrafter"/>
</dbReference>
<dbReference type="GO" id="GO:0005524">
    <property type="term" value="F:ATP binding"/>
    <property type="evidence" value="ECO:0007669"/>
    <property type="project" value="UniProtKB-KW"/>
</dbReference>
<dbReference type="InterPro" id="IPR005260">
    <property type="entry name" value="Asp_kin_monofn"/>
</dbReference>
<dbReference type="FunFam" id="3.40.1160.10:FF:000027">
    <property type="entry name" value="Aspartokinase"/>
    <property type="match status" value="1"/>
</dbReference>
<dbReference type="GO" id="GO:0009088">
    <property type="term" value="P:threonine biosynthetic process"/>
    <property type="evidence" value="ECO:0007669"/>
    <property type="project" value="UniProtKB-UniPathway"/>
</dbReference>
<dbReference type="UniPathway" id="UPA00050">
    <property type="reaction ID" value="UER00461"/>
</dbReference>
<dbReference type="Gene3D" id="3.40.1160.10">
    <property type="entry name" value="Acetylglutamate kinase-like"/>
    <property type="match status" value="1"/>
</dbReference>
<proteinExistence type="inferred from homology"/>
<dbReference type="SUPFAM" id="SSF53633">
    <property type="entry name" value="Carbamate kinase-like"/>
    <property type="match status" value="1"/>
</dbReference>
<dbReference type="FunFam" id="3.30.2130.10:FF:000001">
    <property type="entry name" value="Bifunctional aspartokinase/homoserine dehydrogenase"/>
    <property type="match status" value="1"/>
</dbReference>
<comment type="similarity">
    <text evidence="5 14">Belongs to the aspartokinase family.</text>
</comment>
<feature type="binding site" evidence="13">
    <location>
        <begin position="5"/>
        <end position="8"/>
    </location>
    <ligand>
        <name>ATP</name>
        <dbReference type="ChEBI" id="CHEBI:30616"/>
    </ligand>
</feature>
<feature type="domain" description="ACT" evidence="16">
    <location>
        <begin position="389"/>
        <end position="449"/>
    </location>
</feature>
<dbReference type="PANTHER" id="PTHR21499:SF67">
    <property type="entry name" value="ASPARTOKINASE 3"/>
    <property type="match status" value="1"/>
</dbReference>
<dbReference type="InterPro" id="IPR045865">
    <property type="entry name" value="ACT-like_dom_sf"/>
</dbReference>
<feature type="binding site" evidence="13">
    <location>
        <begin position="219"/>
        <end position="220"/>
    </location>
    <ligand>
        <name>ATP</name>
        <dbReference type="ChEBI" id="CHEBI:30616"/>
    </ligand>
</feature>
<dbReference type="GO" id="GO:0019877">
    <property type="term" value="P:diaminopimelate biosynthetic process"/>
    <property type="evidence" value="ECO:0007669"/>
    <property type="project" value="UniProtKB-KW"/>
</dbReference>
<dbReference type="InterPro" id="IPR001048">
    <property type="entry name" value="Asp/Glu/Uridylate_kinase"/>
</dbReference>
<comment type="function">
    <text evidence="1">Catalyzes the phosphorylation of the beta-carboxyl group of aspartic acid with ATP to yield 4-phospho-L-aspartate, which is involved in the branched biosynthetic pathway leading to the biosynthesis of amino acids threonine, isoleucine and methionine.</text>
</comment>
<dbReference type="GO" id="GO:0009089">
    <property type="term" value="P:lysine biosynthetic process via diaminopimelate"/>
    <property type="evidence" value="ECO:0007669"/>
    <property type="project" value="UniProtKB-UniPathway"/>
</dbReference>
<dbReference type="Pfam" id="PF22468">
    <property type="entry name" value="ACT_9"/>
    <property type="match status" value="1"/>
</dbReference>
<evidence type="ECO:0000256" key="10">
    <source>
        <dbReference type="ARBA" id="ARBA00022915"/>
    </source>
</evidence>
<dbReference type="InterPro" id="IPR018042">
    <property type="entry name" value="Aspartate_kinase_CS"/>
</dbReference>
<evidence type="ECO:0000256" key="5">
    <source>
        <dbReference type="ARBA" id="ARBA00010122"/>
    </source>
</evidence>
<dbReference type="EMBL" id="FNEV01000001">
    <property type="protein sequence ID" value="SDI96437.1"/>
    <property type="molecule type" value="Genomic_DNA"/>
</dbReference>
<evidence type="ECO:0000256" key="9">
    <source>
        <dbReference type="ARBA" id="ARBA00022840"/>
    </source>
</evidence>
<dbReference type="InterPro" id="IPR001341">
    <property type="entry name" value="Asp_kinase"/>
</dbReference>
<dbReference type="Gene3D" id="3.30.2130.10">
    <property type="entry name" value="VC0802-like"/>
    <property type="match status" value="1"/>
</dbReference>
<protein>
    <recommendedName>
        <fullName evidence="14">Aspartokinase</fullName>
        <ecNumber evidence="14">2.7.2.4</ecNumber>
    </recommendedName>
</protein>
<comment type="pathway">
    <text evidence="2 15">Amino-acid biosynthesis; L-lysine biosynthesis via DAP pathway; (S)-tetrahydrodipicolinate from L-aspartate: step 1/4.</text>
</comment>
<keyword evidence="18" id="KW-1185">Reference proteome</keyword>
<accession>A0A1G8PVD6</accession>
<dbReference type="OrthoDB" id="9799110at2"/>
<keyword evidence="10" id="KW-0220">Diaminopimelate biosynthesis</keyword>
<dbReference type="UniPathway" id="UPA00034">
    <property type="reaction ID" value="UER00015"/>
</dbReference>
<feature type="binding site" evidence="13">
    <location>
        <position position="120"/>
    </location>
    <ligand>
        <name>substrate</name>
    </ligand>
</feature>
<evidence type="ECO:0000259" key="16">
    <source>
        <dbReference type="PROSITE" id="PS51671"/>
    </source>
</evidence>
<evidence type="ECO:0000313" key="18">
    <source>
        <dbReference type="Proteomes" id="UP000199225"/>
    </source>
</evidence>
<dbReference type="PROSITE" id="PS00324">
    <property type="entry name" value="ASPARTOKINASE"/>
    <property type="match status" value="1"/>
</dbReference>
<keyword evidence="8 14" id="KW-0418">Kinase</keyword>
<dbReference type="InterPro" id="IPR042199">
    <property type="entry name" value="AsparK_Bifunc_asparK/hSer_DH"/>
</dbReference>
<dbReference type="NCBIfam" id="TIGR00657">
    <property type="entry name" value="asp_kinases"/>
    <property type="match status" value="1"/>
</dbReference>
<dbReference type="Pfam" id="PF00696">
    <property type="entry name" value="AA_kinase"/>
    <property type="match status" value="1"/>
</dbReference>
<evidence type="ECO:0000256" key="3">
    <source>
        <dbReference type="ARBA" id="ARBA00004986"/>
    </source>
</evidence>
<evidence type="ECO:0000256" key="14">
    <source>
        <dbReference type="RuleBase" id="RU003448"/>
    </source>
</evidence>
<sequence>MKVVKFGGSSVASATQLQQVTSILEGDADRKIVVVSAPGKRGSDDEKVTDLLIKIGESFEVGKKDEKAYEQVIDRFREIVEELGLPEETLATIQGRIDEGIAMIERGASNGMDALKACGEDGTALMLSAYLQNRDHKASYVHPQEAGILLKDEPGGALVLEESFDKLYELRQKEGILVIPGFFGYTKEGKLITFSRGGSDITGSIVAAGVQADLYENFTDVDSVYCVNPAIVDNPKEMKYLTYREMRELSYAGFSVFHDEALIPAFKKRIPVCIKNTNNPEAPGTMIVADREDTDGDVVGIASDDGFITIYVSKYLMNREIGFGRRLLQILEDEGVSFEHAPSGIDDMSVILRETALPKEKEEIVIRRIKEELEVDMVEVERDMAMIMIVGEGMNQRVGVASKATQAFKNANVNLEMINQGSSEVSMMFGIHAEGIERAVRELYNVYFT</sequence>
<dbReference type="GO" id="GO:0004072">
    <property type="term" value="F:aspartate kinase activity"/>
    <property type="evidence" value="ECO:0007669"/>
    <property type="project" value="UniProtKB-EC"/>
</dbReference>
<dbReference type="AlphaFoldDB" id="A0A1G8PVD6"/>
<dbReference type="PANTHER" id="PTHR21499">
    <property type="entry name" value="ASPARTATE KINASE"/>
    <property type="match status" value="1"/>
</dbReference>
<dbReference type="PIRSF" id="PIRSF000726">
    <property type="entry name" value="Asp_kin"/>
    <property type="match status" value="1"/>
</dbReference>
<dbReference type="InterPro" id="IPR054352">
    <property type="entry name" value="ACT_Aspartokinase"/>
</dbReference>
<dbReference type="CDD" id="cd04916">
    <property type="entry name" value="ACT_AKiii-YclM-BS_2"/>
    <property type="match status" value="1"/>
</dbReference>
<dbReference type="Proteomes" id="UP000199225">
    <property type="component" value="Unassembled WGS sequence"/>
</dbReference>
<evidence type="ECO:0000256" key="6">
    <source>
        <dbReference type="ARBA" id="ARBA00022679"/>
    </source>
</evidence>
<keyword evidence="15" id="KW-0028">Amino-acid biosynthesis</keyword>
<evidence type="ECO:0000256" key="4">
    <source>
        <dbReference type="ARBA" id="ARBA00005139"/>
    </source>
</evidence>
<organism evidence="17 18">
    <name type="scientific">Salimicrobium halophilum</name>
    <dbReference type="NCBI Taxonomy" id="86666"/>
    <lineage>
        <taxon>Bacteria</taxon>
        <taxon>Bacillati</taxon>
        <taxon>Bacillota</taxon>
        <taxon>Bacilli</taxon>
        <taxon>Bacillales</taxon>
        <taxon>Bacillaceae</taxon>
        <taxon>Salimicrobium</taxon>
    </lineage>
</organism>
<comment type="pathway">
    <text evidence="3 15">Amino-acid biosynthesis; L-methionine biosynthesis via de novo pathway; L-homoserine from L-aspartate: step 1/3.</text>
</comment>
<name>A0A1G8PVD6_9BACI</name>
<evidence type="ECO:0000256" key="1">
    <source>
        <dbReference type="ARBA" id="ARBA00003121"/>
    </source>
</evidence>
<evidence type="ECO:0000256" key="11">
    <source>
        <dbReference type="ARBA" id="ARBA00023154"/>
    </source>
</evidence>
<dbReference type="SUPFAM" id="SSF55021">
    <property type="entry name" value="ACT-like"/>
    <property type="match status" value="2"/>
</dbReference>
<dbReference type="GO" id="GO:0005829">
    <property type="term" value="C:cytosol"/>
    <property type="evidence" value="ECO:0007669"/>
    <property type="project" value="TreeGrafter"/>
</dbReference>
<dbReference type="CDD" id="cd04911">
    <property type="entry name" value="ACT_AKiii-YclM-BS_1"/>
    <property type="match status" value="1"/>
</dbReference>